<reference evidence="1 2" key="1">
    <citation type="submission" date="2016-11" db="EMBL/GenBank/DDBJ databases">
        <authorList>
            <person name="Jaros S."/>
            <person name="Januszkiewicz K."/>
            <person name="Wedrychowicz H."/>
        </authorList>
    </citation>
    <scope>NUCLEOTIDE SEQUENCE [LARGE SCALE GENOMIC DNA]</scope>
    <source>
        <strain evidence="1 2">GAS499</strain>
    </source>
</reference>
<organism evidence="1 2">
    <name type="scientific">Bradyrhizobium lablabi</name>
    <dbReference type="NCBI Taxonomy" id="722472"/>
    <lineage>
        <taxon>Bacteria</taxon>
        <taxon>Pseudomonadati</taxon>
        <taxon>Pseudomonadota</taxon>
        <taxon>Alphaproteobacteria</taxon>
        <taxon>Hyphomicrobiales</taxon>
        <taxon>Nitrobacteraceae</taxon>
        <taxon>Bradyrhizobium</taxon>
    </lineage>
</organism>
<evidence type="ECO:0000313" key="2">
    <source>
        <dbReference type="Proteomes" id="UP000189935"/>
    </source>
</evidence>
<dbReference type="AlphaFoldDB" id="A0A1M7AYY0"/>
<dbReference type="Proteomes" id="UP000189935">
    <property type="component" value="Chromosome I"/>
</dbReference>
<evidence type="ECO:0000313" key="1">
    <source>
        <dbReference type="EMBL" id="SHL47968.1"/>
    </source>
</evidence>
<proteinExistence type="predicted"/>
<dbReference type="EMBL" id="LT670844">
    <property type="protein sequence ID" value="SHL47968.1"/>
    <property type="molecule type" value="Genomic_DNA"/>
</dbReference>
<sequence>MVPAIGAFRLNRIMPAYPMATWFETRGVAALLTMRV</sequence>
<gene>
    <name evidence="1" type="ORF">SAMN05444159_5998</name>
</gene>
<accession>A0A1M7AYY0</accession>
<protein>
    <submittedName>
        <fullName evidence="1">Uncharacterized protein</fullName>
    </submittedName>
</protein>
<name>A0A1M7AYY0_9BRAD</name>